<feature type="domain" description="Pre-mRNA-splicing factor Syf1-like N-terminal HAT-repeats" evidence="4">
    <location>
        <begin position="22"/>
        <end position="213"/>
    </location>
</feature>
<proteinExistence type="inferred from homology"/>
<dbReference type="GO" id="GO:0006397">
    <property type="term" value="P:mRNA processing"/>
    <property type="evidence" value="ECO:0007669"/>
    <property type="project" value="UniProtKB-KW"/>
</dbReference>
<protein>
    <submittedName>
        <fullName evidence="5">Unnamed protein product</fullName>
    </submittedName>
</protein>
<sequence length="295" mass="34902">MIPVSRSGSSSSSFYMDQIQDSDIEFEKQLLKDPYDLKTWLAYIDHKKNETGGNLTEISVKQGTFSVLRRATNSLYGSYKLWNLYLTYRLQLIDEQIGRTNQDSNSISNSISNTNSNDIISVNFDLINDTVQEFQRAELTMNKYPKFWELYLNFIVKYKGIIKIEFILEKFDTCFQRLTILQHEIIWPIYLLFADQIEGEIAFEIWFRFFEFKSNVYKYIVINKKEMSIEKNNENETPEETSEETIIVDNDFDLILDKLTQYISNSNELKKITKIFDKILNNNEILLKFLKSEIK</sequence>
<dbReference type="SUPFAM" id="SSF48452">
    <property type="entry name" value="TPR-like"/>
    <property type="match status" value="1"/>
</dbReference>
<reference evidence="5" key="1">
    <citation type="submission" date="2023-04" db="EMBL/GenBank/DDBJ databases">
        <title>Candida boidinii NBRC 10035.</title>
        <authorList>
            <person name="Ichikawa N."/>
            <person name="Sato H."/>
            <person name="Tonouchi N."/>
        </authorList>
    </citation>
    <scope>NUCLEOTIDE SEQUENCE</scope>
    <source>
        <strain evidence="5">NBRC 10035</strain>
    </source>
</reference>
<evidence type="ECO:0000256" key="2">
    <source>
        <dbReference type="ARBA" id="ARBA00022664"/>
    </source>
</evidence>
<dbReference type="AlphaFoldDB" id="A0A9W6T993"/>
<evidence type="ECO:0000256" key="3">
    <source>
        <dbReference type="ARBA" id="ARBA00023187"/>
    </source>
</evidence>
<name>A0A9W6T993_CANBO</name>
<dbReference type="Pfam" id="PF23233">
    <property type="entry name" value="HAT_Syf1_CNRKL1_N"/>
    <property type="match status" value="1"/>
</dbReference>
<comment type="caution">
    <text evidence="5">The sequence shown here is derived from an EMBL/GenBank/DDBJ whole genome shotgun (WGS) entry which is preliminary data.</text>
</comment>
<evidence type="ECO:0000259" key="4">
    <source>
        <dbReference type="Pfam" id="PF23233"/>
    </source>
</evidence>
<keyword evidence="6" id="KW-1185">Reference proteome</keyword>
<evidence type="ECO:0000313" key="6">
    <source>
        <dbReference type="Proteomes" id="UP001165120"/>
    </source>
</evidence>
<keyword evidence="2" id="KW-0507">mRNA processing</keyword>
<comment type="similarity">
    <text evidence="1">Belongs to the crooked-neck family.</text>
</comment>
<gene>
    <name evidence="5" type="ORF">Cboi02_000567400</name>
</gene>
<evidence type="ECO:0000256" key="1">
    <source>
        <dbReference type="ARBA" id="ARBA00008644"/>
    </source>
</evidence>
<evidence type="ECO:0000313" key="5">
    <source>
        <dbReference type="EMBL" id="GME77949.1"/>
    </source>
</evidence>
<accession>A0A9W6T993</accession>
<dbReference type="Gene3D" id="1.25.40.10">
    <property type="entry name" value="Tetratricopeptide repeat domain"/>
    <property type="match status" value="1"/>
</dbReference>
<dbReference type="EMBL" id="BSXN01002893">
    <property type="protein sequence ID" value="GME77949.1"/>
    <property type="molecule type" value="Genomic_DNA"/>
</dbReference>
<keyword evidence="3" id="KW-0508">mRNA splicing</keyword>
<organism evidence="5 6">
    <name type="scientific">Candida boidinii</name>
    <name type="common">Yeast</name>
    <dbReference type="NCBI Taxonomy" id="5477"/>
    <lineage>
        <taxon>Eukaryota</taxon>
        <taxon>Fungi</taxon>
        <taxon>Dikarya</taxon>
        <taxon>Ascomycota</taxon>
        <taxon>Saccharomycotina</taxon>
        <taxon>Pichiomycetes</taxon>
        <taxon>Pichiales</taxon>
        <taxon>Pichiaceae</taxon>
        <taxon>Ogataea</taxon>
        <taxon>Ogataea/Candida clade</taxon>
    </lineage>
</organism>
<dbReference type="GO" id="GO:0008380">
    <property type="term" value="P:RNA splicing"/>
    <property type="evidence" value="ECO:0007669"/>
    <property type="project" value="UniProtKB-KW"/>
</dbReference>
<dbReference type="InterPro" id="IPR055433">
    <property type="entry name" value="HAT_Syf1-like_N"/>
</dbReference>
<dbReference type="Proteomes" id="UP001165120">
    <property type="component" value="Unassembled WGS sequence"/>
</dbReference>
<dbReference type="InterPro" id="IPR011990">
    <property type="entry name" value="TPR-like_helical_dom_sf"/>
</dbReference>